<protein>
    <submittedName>
        <fullName evidence="2">Uncharacterized protein</fullName>
    </submittedName>
</protein>
<gene>
    <name evidence="2" type="ORF">AAF712_006742</name>
</gene>
<feature type="region of interest" description="Disordered" evidence="1">
    <location>
        <begin position="680"/>
        <end position="720"/>
    </location>
</feature>
<organism evidence="2 3">
    <name type="scientific">Marasmius tenuissimus</name>
    <dbReference type="NCBI Taxonomy" id="585030"/>
    <lineage>
        <taxon>Eukaryota</taxon>
        <taxon>Fungi</taxon>
        <taxon>Dikarya</taxon>
        <taxon>Basidiomycota</taxon>
        <taxon>Agaricomycotina</taxon>
        <taxon>Agaricomycetes</taxon>
        <taxon>Agaricomycetidae</taxon>
        <taxon>Agaricales</taxon>
        <taxon>Marasmiineae</taxon>
        <taxon>Marasmiaceae</taxon>
        <taxon>Marasmius</taxon>
    </lineage>
</organism>
<feature type="compositionally biased region" description="Polar residues" evidence="1">
    <location>
        <begin position="735"/>
        <end position="748"/>
    </location>
</feature>
<dbReference type="Proteomes" id="UP001437256">
    <property type="component" value="Unassembled WGS sequence"/>
</dbReference>
<evidence type="ECO:0000256" key="1">
    <source>
        <dbReference type="SAM" id="MobiDB-lite"/>
    </source>
</evidence>
<comment type="caution">
    <text evidence="2">The sequence shown here is derived from an EMBL/GenBank/DDBJ whole genome shotgun (WGS) entry which is preliminary data.</text>
</comment>
<sequence>MTILDEHFNHPPVPGSTTADQEMAALSRALKAAKLRSEEKWALKSLHFSKLQQIEEAFDADSSGYVSVWEANQVLSLRPSGWSLLQWLAYWASGRHWTISEYKLKIDDILQDMFLMLRHRVRPSNRYTVDRYLNNMKTLDRVLLSTLPCHDPPQGELANRVSRYNQQEEERMDQVLKALNYEIDGPDTIELITSRYQIERNFFPLVYLLLRRHLSVIRLACDIALDARELEQATKSLKVIFQAVKSRVATLRFTTPLGYPPDLTLVLQTFAFGMYYSVYTKWSLHYSALPNNPTLITDTQPAPVDWLVRGVPPSLESSEREFRSLHDPIRFDKCIGKYMNGHWTGYLARHDGVIRGGVLQFRISNWKGSTFDGEGCFSEGIIRIEGAYDHKKNILLARLVGAVDNGAGQGGSSDLRVFITGSLETIVSSPSLPKQYVITAVWGESKNDRSGGTATFSQTPAWIYQFRNRILDHPSYSARERWSYALNAVLYSVRCQRGVLQKGYCFEKLKCIRRSVYLLKQRYFTGTDTTAEEEETGLTWLPPSESRLCRWLALFAFWPSVHFNAQCGCKQPVIGKRLLDIQAITTPDGLPQTMDVCLHDLRAHMPPILYGAERVKVSRFLHRRDEIELQEIAHATASYVRSLADRIRLSPPPVTVVPSDKPPRQIRTINKSERRVSLGRSFMSLLPREDRPSRRRRQSLKENARSPGPFLSVPPTNLPPPPVSAIYDGIRRNYPGSSTYNPPGTSTYIPPRHPDRESPIRCGCCRINFPNKEGTSANSSLRN</sequence>
<feature type="region of interest" description="Disordered" evidence="1">
    <location>
        <begin position="734"/>
        <end position="755"/>
    </location>
</feature>
<accession>A0ABR2ZXI9</accession>
<keyword evidence="3" id="KW-1185">Reference proteome</keyword>
<evidence type="ECO:0000313" key="3">
    <source>
        <dbReference type="Proteomes" id="UP001437256"/>
    </source>
</evidence>
<evidence type="ECO:0000313" key="2">
    <source>
        <dbReference type="EMBL" id="KAL0066311.1"/>
    </source>
</evidence>
<name>A0ABR2ZXI9_9AGAR</name>
<reference evidence="2 3" key="1">
    <citation type="submission" date="2024-05" db="EMBL/GenBank/DDBJ databases">
        <title>A draft genome resource for the thread blight pathogen Marasmius tenuissimus strain MS-2.</title>
        <authorList>
            <person name="Yulfo-Soto G.E."/>
            <person name="Baruah I.K."/>
            <person name="Amoako-Attah I."/>
            <person name="Bukari Y."/>
            <person name="Meinhardt L.W."/>
            <person name="Bailey B.A."/>
            <person name="Cohen S.P."/>
        </authorList>
    </citation>
    <scope>NUCLEOTIDE SEQUENCE [LARGE SCALE GENOMIC DNA]</scope>
    <source>
        <strain evidence="2 3">MS-2</strain>
    </source>
</reference>
<proteinExistence type="predicted"/>
<dbReference type="EMBL" id="JBBXMP010000037">
    <property type="protein sequence ID" value="KAL0066311.1"/>
    <property type="molecule type" value="Genomic_DNA"/>
</dbReference>